<proteinExistence type="predicted"/>
<dbReference type="GO" id="GO:0006869">
    <property type="term" value="P:lipid transport"/>
    <property type="evidence" value="ECO:0007669"/>
    <property type="project" value="InterPro"/>
</dbReference>
<keyword evidence="3" id="KW-0732">Signal</keyword>
<evidence type="ECO:0000259" key="4">
    <source>
        <dbReference type="SMART" id="SM00499"/>
    </source>
</evidence>
<evidence type="ECO:0000313" key="6">
    <source>
        <dbReference type="EMBL" id="KAF7125025.1"/>
    </source>
</evidence>
<evidence type="ECO:0000313" key="7">
    <source>
        <dbReference type="Proteomes" id="UP000626092"/>
    </source>
</evidence>
<evidence type="ECO:0000256" key="1">
    <source>
        <dbReference type="ARBA" id="ARBA00022448"/>
    </source>
</evidence>
<sequence>MKASQIAVLAAAVLVLVLGYEAEVSVAAVTCNPTELNPCMPAMMSGAAPSALCCSKMKQQQPCFCQYMKNPGLKQYVSSPNVKKIVTTCKVSMPKC</sequence>
<keyword evidence="1" id="KW-0813">Transport</keyword>
<dbReference type="InterPro" id="IPR033872">
    <property type="entry name" value="nsLTP2"/>
</dbReference>
<keyword evidence="7" id="KW-1185">Reference proteome</keyword>
<evidence type="ECO:0000313" key="5">
    <source>
        <dbReference type="EMBL" id="KAF7114846.1"/>
    </source>
</evidence>
<dbReference type="AlphaFoldDB" id="A0A834FYA6"/>
<dbReference type="OrthoDB" id="665742at2759"/>
<reference evidence="5" key="1">
    <citation type="submission" date="2019-11" db="EMBL/GenBank/DDBJ databases">
        <authorList>
            <person name="Liu Y."/>
            <person name="Hou J."/>
            <person name="Li T.-Q."/>
            <person name="Guan C.-H."/>
            <person name="Wu X."/>
            <person name="Wu H.-Z."/>
            <person name="Ling F."/>
            <person name="Zhang R."/>
            <person name="Shi X.-G."/>
            <person name="Ren J.-P."/>
            <person name="Chen E.-F."/>
            <person name="Sun J.-M."/>
        </authorList>
    </citation>
    <scope>NUCLEOTIDE SEQUENCE</scope>
    <source>
        <strain evidence="5">Adult_tree_wgs_1</strain>
        <tissue evidence="5">Leaves</tissue>
    </source>
</reference>
<evidence type="ECO:0000256" key="3">
    <source>
        <dbReference type="SAM" id="SignalP"/>
    </source>
</evidence>
<dbReference type="EMBL" id="WJXA01000184">
    <property type="protein sequence ID" value="KAF7114846.1"/>
    <property type="molecule type" value="Genomic_DNA"/>
</dbReference>
<keyword evidence="2" id="KW-0446">Lipid-binding</keyword>
<evidence type="ECO:0000256" key="2">
    <source>
        <dbReference type="ARBA" id="ARBA00023121"/>
    </source>
</evidence>
<comment type="caution">
    <text evidence="5">The sequence shown here is derived from an EMBL/GenBank/DDBJ whole genome shotgun (WGS) entry which is preliminary data.</text>
</comment>
<dbReference type="SMART" id="SM00499">
    <property type="entry name" value="AAI"/>
    <property type="match status" value="1"/>
</dbReference>
<name>A0A834FYA6_RHOSS</name>
<accession>A0A834FYA6</accession>
<dbReference type="Gene3D" id="1.10.110.10">
    <property type="entry name" value="Plant lipid-transfer and hydrophobic proteins"/>
    <property type="match status" value="1"/>
</dbReference>
<feature type="chain" id="PRO_5033642687" description="Bifunctional inhibitor/plant lipid transfer protein/seed storage helical domain-containing protein" evidence="3">
    <location>
        <begin position="20"/>
        <end position="96"/>
    </location>
</feature>
<dbReference type="GO" id="GO:0008289">
    <property type="term" value="F:lipid binding"/>
    <property type="evidence" value="ECO:0007669"/>
    <property type="project" value="UniProtKB-KW"/>
</dbReference>
<dbReference type="Proteomes" id="UP000626092">
    <property type="component" value="Unassembled WGS sequence"/>
</dbReference>
<dbReference type="InterPro" id="IPR016140">
    <property type="entry name" value="Bifunc_inhib/LTP/seed_store"/>
</dbReference>
<dbReference type="CDD" id="cd01959">
    <property type="entry name" value="nsLTP2"/>
    <property type="match status" value="1"/>
</dbReference>
<dbReference type="EMBL" id="WJXA01000012">
    <property type="protein sequence ID" value="KAF7125025.1"/>
    <property type="molecule type" value="Genomic_DNA"/>
</dbReference>
<dbReference type="PANTHER" id="PTHR33214:SF69">
    <property type="entry name" value="BIFUNCTIONAL INHIBITOR_LIPID-TRANSFER PROTEIN_SEED STORAGE 2S ALBUMIN SUPERFAMILY PROTEIN"/>
    <property type="match status" value="1"/>
</dbReference>
<feature type="signal peptide" evidence="3">
    <location>
        <begin position="1"/>
        <end position="19"/>
    </location>
</feature>
<protein>
    <recommendedName>
        <fullName evidence="4">Bifunctional inhibitor/plant lipid transfer protein/seed storage helical domain-containing protein</fullName>
    </recommendedName>
</protein>
<dbReference type="PANTHER" id="PTHR33214">
    <property type="entry name" value="BIFUNCTIONAL INHIBITOR/LIPID-TRANSFER PROTEIN/SEED STORAGE 2S ALBUMIN SUPERFAMILY PROTEIN"/>
    <property type="match status" value="1"/>
</dbReference>
<dbReference type="SUPFAM" id="SSF47699">
    <property type="entry name" value="Bifunctional inhibitor/lipid-transfer protein/seed storage 2S albumin"/>
    <property type="match status" value="1"/>
</dbReference>
<dbReference type="InterPro" id="IPR036312">
    <property type="entry name" value="Bifun_inhib/LTP/seed_sf"/>
</dbReference>
<organism evidence="5 7">
    <name type="scientific">Rhododendron simsii</name>
    <name type="common">Sims's rhododendron</name>
    <dbReference type="NCBI Taxonomy" id="118357"/>
    <lineage>
        <taxon>Eukaryota</taxon>
        <taxon>Viridiplantae</taxon>
        <taxon>Streptophyta</taxon>
        <taxon>Embryophyta</taxon>
        <taxon>Tracheophyta</taxon>
        <taxon>Spermatophyta</taxon>
        <taxon>Magnoliopsida</taxon>
        <taxon>eudicotyledons</taxon>
        <taxon>Gunneridae</taxon>
        <taxon>Pentapetalae</taxon>
        <taxon>asterids</taxon>
        <taxon>Ericales</taxon>
        <taxon>Ericaceae</taxon>
        <taxon>Ericoideae</taxon>
        <taxon>Rhodoreae</taxon>
        <taxon>Rhododendron</taxon>
    </lineage>
</organism>
<gene>
    <name evidence="6" type="ORF">RHSIM_Rhsim12G0142400</name>
    <name evidence="5" type="ORF">RHSIM_RhsimUnG0076100</name>
</gene>
<feature type="domain" description="Bifunctional inhibitor/plant lipid transfer protein/seed storage helical" evidence="4">
    <location>
        <begin position="31"/>
        <end position="96"/>
    </location>
</feature>